<keyword evidence="3" id="KW-1185">Reference proteome</keyword>
<dbReference type="GO" id="GO:0016301">
    <property type="term" value="F:kinase activity"/>
    <property type="evidence" value="ECO:0007669"/>
    <property type="project" value="UniProtKB-KW"/>
</dbReference>
<dbReference type="Gene3D" id="3.40.50.1000">
    <property type="entry name" value="HAD superfamily/HAD-like"/>
    <property type="match status" value="1"/>
</dbReference>
<dbReference type="InterPro" id="IPR027417">
    <property type="entry name" value="P-loop_NTPase"/>
</dbReference>
<proteinExistence type="predicted"/>
<feature type="domain" description="Polynucleotide kinase PNKP phosphatase" evidence="1">
    <location>
        <begin position="169"/>
        <end position="302"/>
    </location>
</feature>
<evidence type="ECO:0000259" key="1">
    <source>
        <dbReference type="Pfam" id="PF25109"/>
    </source>
</evidence>
<dbReference type="Pfam" id="PF25109">
    <property type="entry name" value="HAD_PNKP"/>
    <property type="match status" value="1"/>
</dbReference>
<accession>A0A9E7V2L3</accession>
<dbReference type="GeneID" id="80034735"/>
<gene>
    <name evidence="2" type="primary">71</name>
    <name evidence="2" type="ORF">SEA_BAUER_71</name>
</gene>
<dbReference type="Gene3D" id="3.40.50.300">
    <property type="entry name" value="P-loop containing nucleotide triphosphate hydrolases"/>
    <property type="match status" value="1"/>
</dbReference>
<dbReference type="EMBL" id="OP580516">
    <property type="protein sequence ID" value="UYM26620.1"/>
    <property type="molecule type" value="Genomic_DNA"/>
</dbReference>
<dbReference type="SUPFAM" id="SSF56784">
    <property type="entry name" value="HAD-like"/>
    <property type="match status" value="1"/>
</dbReference>
<evidence type="ECO:0000313" key="2">
    <source>
        <dbReference type="EMBL" id="UYM26620.1"/>
    </source>
</evidence>
<organism evidence="2 3">
    <name type="scientific">Arthrobacter phage Bauer</name>
    <dbReference type="NCBI Taxonomy" id="2985648"/>
    <lineage>
        <taxon>Viruses</taxon>
        <taxon>Duplodnaviria</taxon>
        <taxon>Heunggongvirae</taxon>
        <taxon>Uroviricota</taxon>
        <taxon>Caudoviricetes</taxon>
        <taxon>Bauervirus</taxon>
        <taxon>Bauervirus bauer</taxon>
    </lineage>
</organism>
<keyword evidence="2" id="KW-0808">Transferase</keyword>
<sequence length="302" mass="34083">MSTLIITRGLPASGKTTYARRWVNADPRTRIRLNRDELRRMLHADTGQTTNGLHEHIITKMQQDTARQALRAGVDVIIDDTNLRSRTATDWATLADVVGAEFEVVDLTHVDVDEALRRNLARPREQQVPGSVITTMNEKFLNGRTLPHPMPRQSATPEWTPYAADTSLPDAYLVDIDGTVAIKGDRDIYDGAKAHLDTVNEDVAEVIRMLSVDFPMIYMSGRSDEHREVTETWLAAHGLVADHLHMRAAGDHRKDSTVKHELFDKHVRGNYNIRGVFDDRNQVVEMWRAIGLTVFQVADGNF</sequence>
<name>A0A9E7V2L3_9CAUD</name>
<dbReference type="InterPro" id="IPR023214">
    <property type="entry name" value="HAD_sf"/>
</dbReference>
<dbReference type="InterPro" id="IPR056782">
    <property type="entry name" value="HAD_PNKP"/>
</dbReference>
<dbReference type="SUPFAM" id="SSF52540">
    <property type="entry name" value="P-loop containing nucleoside triphosphate hydrolases"/>
    <property type="match status" value="1"/>
</dbReference>
<evidence type="ECO:0000313" key="3">
    <source>
        <dbReference type="Proteomes" id="UP001156221"/>
    </source>
</evidence>
<keyword evidence="2" id="KW-0418">Kinase</keyword>
<dbReference type="RefSeq" id="YP_010761364.1">
    <property type="nucleotide sequence ID" value="NC_073594.1"/>
</dbReference>
<dbReference type="Pfam" id="PF13671">
    <property type="entry name" value="AAA_33"/>
    <property type="match status" value="1"/>
</dbReference>
<dbReference type="InterPro" id="IPR036412">
    <property type="entry name" value="HAD-like_sf"/>
</dbReference>
<protein>
    <submittedName>
        <fullName evidence="2">Polynucleotide kinase</fullName>
    </submittedName>
</protein>
<dbReference type="Proteomes" id="UP001156221">
    <property type="component" value="Segment"/>
</dbReference>
<reference evidence="2" key="1">
    <citation type="submission" date="2022-10" db="EMBL/GenBank/DDBJ databases">
        <authorList>
            <person name="Shreffler J."/>
            <person name="Spring A.M."/>
            <person name="Klyczek K."/>
            <person name="Garlena R.A."/>
            <person name="Russell D.A."/>
            <person name="Pope W.H."/>
            <person name="Jacobs-Sera D."/>
            <person name="Hatfull G.F."/>
        </authorList>
    </citation>
    <scope>NUCLEOTIDE SEQUENCE</scope>
</reference>
<dbReference type="KEGG" id="vg:80034735"/>